<evidence type="ECO:0000313" key="2">
    <source>
        <dbReference type="EMBL" id="KKR35401.1"/>
    </source>
</evidence>
<dbReference type="InterPro" id="IPR052913">
    <property type="entry name" value="Glycopeptide_resist_protein"/>
</dbReference>
<feature type="domain" description="YoaR-like putative peptidoglycan binding" evidence="1">
    <location>
        <begin position="227"/>
        <end position="320"/>
    </location>
</feature>
<organism evidence="2 3">
    <name type="scientific">Candidatus Magasanikbacteria bacterium GW2011_GWA2_40_10</name>
    <dbReference type="NCBI Taxonomy" id="1619037"/>
    <lineage>
        <taxon>Bacteria</taxon>
        <taxon>Candidatus Magasanikiibacteriota</taxon>
    </lineage>
</organism>
<evidence type="ECO:0000313" key="3">
    <source>
        <dbReference type="Proteomes" id="UP000034855"/>
    </source>
</evidence>
<name>A0A0G0QDL2_9BACT</name>
<dbReference type="InterPro" id="IPR022029">
    <property type="entry name" value="YoaR-like_PG-bd"/>
</dbReference>
<dbReference type="PANTHER" id="PTHR35788:SF1">
    <property type="entry name" value="EXPORTED PROTEIN"/>
    <property type="match status" value="1"/>
</dbReference>
<dbReference type="EMBL" id="LBXR01000002">
    <property type="protein sequence ID" value="KKR35401.1"/>
    <property type="molecule type" value="Genomic_DNA"/>
</dbReference>
<evidence type="ECO:0000259" key="1">
    <source>
        <dbReference type="Pfam" id="PF12229"/>
    </source>
</evidence>
<gene>
    <name evidence="2" type="ORF">UT67_C0002G0025</name>
</gene>
<dbReference type="STRING" id="1619037.UT67_C0002G0025"/>
<dbReference type="Proteomes" id="UP000034855">
    <property type="component" value="Unassembled WGS sequence"/>
</dbReference>
<accession>A0A0G0QDL2</accession>
<dbReference type="AlphaFoldDB" id="A0A0G0QDL2"/>
<proteinExistence type="predicted"/>
<sequence length="602" mass="67502">MVLIILVGGSSVAYRNYYKGKIFSGVYVGQHSLGGMTELEAKDFIENFNNRIAKESVDFNFKKDNAVERFQISAVSAEDSSVEMVRLNSDSSVAKLMSVGRSGGFWGELWQPLYFRLISRHNDLADTVIENKFMADLQDHMLAFSDLPRNAGIRVTNLAPLEYVVVPEHSGVVFDFDKLKNDLQNNLSAMSLASVEIYSKDFQPDVLAFEIKPLIDKLPDILNYGNLGLNYIDPQTKIRRDWSIGPSVYVDWLEIMRERGSPILSLNKEKVMAYLEELRQFIDLSTQDAKFVMENDRVKEFQASQSGLKLNTDKTFNDLDVIFRERNYSPVEPAKTLTVSVDNVKPNVEMSDVNNLGIMEVLGSGFSTFKDSHTNRIKNIANAVKRLNGVLIQPGEIFSANKYAGPYTRENGFLPEMVIKGRQILPEVGGGMCQIGTTLFRMAMNTAMPITERRNHSLVVSYYADPVNGNPGSDATLYEPNVDFKFVNDTGGYLLLQTSIDYTKQQLVFTLWGKSDGRKGSYSHPVVSKWIPAGEPQEIITAPTPELKAGERTCQNAFRGAVASFIYTRFTSTSEKIERVFDSYYRPLPKICMTGATSTPAL</sequence>
<comment type="caution">
    <text evidence="2">The sequence shown here is derived from an EMBL/GenBank/DDBJ whole genome shotgun (WGS) entry which is preliminary data.</text>
</comment>
<dbReference type="Pfam" id="PF04294">
    <property type="entry name" value="VanW"/>
    <property type="match status" value="1"/>
</dbReference>
<protein>
    <submittedName>
        <fullName evidence="2">VanW family protein</fullName>
    </submittedName>
</protein>
<dbReference type="PANTHER" id="PTHR35788">
    <property type="entry name" value="EXPORTED PROTEIN-RELATED"/>
    <property type="match status" value="1"/>
</dbReference>
<dbReference type="Pfam" id="PF12229">
    <property type="entry name" value="PG_binding_4"/>
    <property type="match status" value="1"/>
</dbReference>
<dbReference type="InterPro" id="IPR007391">
    <property type="entry name" value="Vancomycin_resist_VanW"/>
</dbReference>
<reference evidence="2 3" key="1">
    <citation type="journal article" date="2015" name="Nature">
        <title>rRNA introns, odd ribosomes, and small enigmatic genomes across a large radiation of phyla.</title>
        <authorList>
            <person name="Brown C.T."/>
            <person name="Hug L.A."/>
            <person name="Thomas B.C."/>
            <person name="Sharon I."/>
            <person name="Castelle C.J."/>
            <person name="Singh A."/>
            <person name="Wilkins M.J."/>
            <person name="Williams K.H."/>
            <person name="Banfield J.F."/>
        </authorList>
    </citation>
    <scope>NUCLEOTIDE SEQUENCE [LARGE SCALE GENOMIC DNA]</scope>
</reference>